<evidence type="ECO:0000256" key="5">
    <source>
        <dbReference type="PROSITE-ProRule" id="PRU00325"/>
    </source>
</evidence>
<reference evidence="9" key="2">
    <citation type="submission" date="2021-12" db="EMBL/GenBank/DDBJ databases">
        <title>Resequencing data analysis of finger millet.</title>
        <authorList>
            <person name="Hatakeyama M."/>
            <person name="Aluri S."/>
            <person name="Balachadran M.T."/>
            <person name="Sivarajan S.R."/>
            <person name="Poveda L."/>
            <person name="Shimizu-Inatsugi R."/>
            <person name="Schlapbach R."/>
            <person name="Sreeman S.M."/>
            <person name="Shimizu K.K."/>
        </authorList>
    </citation>
    <scope>NUCLEOTIDE SEQUENCE</scope>
</reference>
<comment type="similarity">
    <text evidence="1 6">Belongs to the FHY3/FAR1 family.</text>
</comment>
<sequence length="338" mass="39292">MNSFFDGYVNSKTTLRLFVNQYENALRDKVEKENIAADFHSFKSIVPCINHYDIEKQFQSVYTNSKFQEFQKELTRKIYYYPTFIKKEGAIEVYQVTEDMRIGDKRKDVVYDILLNEEEFEVKCSCHHYEFRGILCRHVLCLLREKRIKEVPLKYILERWKKNVKRKHNFIRCTYSGMEDTSVAKRFDMLCNTFYEVAEVGSISDESCNALVEAIDKLKILFSTNLDNSAKDLHVQEGPSCDGKSKTILSLVAVRSRGRPPTLRKENKVDRKSREKMAREKKAKKKEKENNVKGHSMEIIKHNMNDASSAAGNLASQDEIAQTVLVNSSAHYNTFQTA</sequence>
<dbReference type="InterPro" id="IPR006564">
    <property type="entry name" value="Znf_PMZ"/>
</dbReference>
<keyword evidence="6" id="KW-0539">Nucleus</keyword>
<keyword evidence="10" id="KW-1185">Reference proteome</keyword>
<evidence type="ECO:0000259" key="8">
    <source>
        <dbReference type="PROSITE" id="PS50966"/>
    </source>
</evidence>
<feature type="compositionally biased region" description="Basic and acidic residues" evidence="7">
    <location>
        <begin position="263"/>
        <end position="296"/>
    </location>
</feature>
<reference evidence="9" key="1">
    <citation type="journal article" date="2018" name="DNA Res.">
        <title>Multiple hybrid de novo genome assembly of finger millet, an orphan allotetraploid crop.</title>
        <authorList>
            <person name="Hatakeyama M."/>
            <person name="Aluri S."/>
            <person name="Balachadran M.T."/>
            <person name="Sivarajan S.R."/>
            <person name="Patrignani A."/>
            <person name="Gruter S."/>
            <person name="Poveda L."/>
            <person name="Shimizu-Inatsugi R."/>
            <person name="Baeten J."/>
            <person name="Francoijs K.J."/>
            <person name="Nataraja K.N."/>
            <person name="Reddy Y.A.N."/>
            <person name="Phadnis S."/>
            <person name="Ravikumar R.L."/>
            <person name="Schlapbach R."/>
            <person name="Sreeman S.M."/>
            <person name="Shimizu K.K."/>
        </authorList>
    </citation>
    <scope>NUCLEOTIDE SEQUENCE</scope>
</reference>
<evidence type="ECO:0000313" key="10">
    <source>
        <dbReference type="Proteomes" id="UP001054889"/>
    </source>
</evidence>
<keyword evidence="3 5" id="KW-0863">Zinc-finger</keyword>
<evidence type="ECO:0000256" key="6">
    <source>
        <dbReference type="RuleBase" id="RU367018"/>
    </source>
</evidence>
<dbReference type="Proteomes" id="UP001054889">
    <property type="component" value="Unassembled WGS sequence"/>
</dbReference>
<dbReference type="GO" id="GO:0005634">
    <property type="term" value="C:nucleus"/>
    <property type="evidence" value="ECO:0007669"/>
    <property type="project" value="UniProtKB-SubCell"/>
</dbReference>
<keyword evidence="4 6" id="KW-0862">Zinc</keyword>
<keyword evidence="2 6" id="KW-0479">Metal-binding</keyword>
<name>A0AAV5G401_ELECO</name>
<organism evidence="9 10">
    <name type="scientific">Eleusine coracana subsp. coracana</name>
    <dbReference type="NCBI Taxonomy" id="191504"/>
    <lineage>
        <taxon>Eukaryota</taxon>
        <taxon>Viridiplantae</taxon>
        <taxon>Streptophyta</taxon>
        <taxon>Embryophyta</taxon>
        <taxon>Tracheophyta</taxon>
        <taxon>Spermatophyta</taxon>
        <taxon>Magnoliopsida</taxon>
        <taxon>Liliopsida</taxon>
        <taxon>Poales</taxon>
        <taxon>Poaceae</taxon>
        <taxon>PACMAD clade</taxon>
        <taxon>Chloridoideae</taxon>
        <taxon>Cynodonteae</taxon>
        <taxon>Eleusininae</taxon>
        <taxon>Eleusine</taxon>
    </lineage>
</organism>
<dbReference type="PANTHER" id="PTHR31669:SF283">
    <property type="entry name" value="PROTEIN FAR1-RELATED SEQUENCE"/>
    <property type="match status" value="1"/>
</dbReference>
<feature type="domain" description="SWIM-type" evidence="8">
    <location>
        <begin position="111"/>
        <end position="147"/>
    </location>
</feature>
<dbReference type="PANTHER" id="PTHR31669">
    <property type="entry name" value="PROTEIN FAR1-RELATED SEQUENCE 10-RELATED"/>
    <property type="match status" value="1"/>
</dbReference>
<dbReference type="InterPro" id="IPR007527">
    <property type="entry name" value="Znf_SWIM"/>
</dbReference>
<dbReference type="SMART" id="SM00575">
    <property type="entry name" value="ZnF_PMZ"/>
    <property type="match status" value="1"/>
</dbReference>
<dbReference type="AlphaFoldDB" id="A0AAV5G401"/>
<gene>
    <name evidence="9" type="primary">gn00618</name>
    <name evidence="9" type="ORF">PR202_gn00618</name>
</gene>
<evidence type="ECO:0000256" key="3">
    <source>
        <dbReference type="ARBA" id="ARBA00022771"/>
    </source>
</evidence>
<evidence type="ECO:0000256" key="4">
    <source>
        <dbReference type="ARBA" id="ARBA00022833"/>
    </source>
</evidence>
<comment type="caution">
    <text evidence="9">The sequence shown here is derived from an EMBL/GenBank/DDBJ whole genome shotgun (WGS) entry which is preliminary data.</text>
</comment>
<evidence type="ECO:0000256" key="1">
    <source>
        <dbReference type="ARBA" id="ARBA00005889"/>
    </source>
</evidence>
<protein>
    <recommendedName>
        <fullName evidence="6">Protein FAR1-RELATED SEQUENCE</fullName>
    </recommendedName>
</protein>
<accession>A0AAV5G401</accession>
<dbReference type="Pfam" id="PF04434">
    <property type="entry name" value="SWIM"/>
    <property type="match status" value="1"/>
</dbReference>
<proteinExistence type="inferred from homology"/>
<evidence type="ECO:0000256" key="2">
    <source>
        <dbReference type="ARBA" id="ARBA00022723"/>
    </source>
</evidence>
<evidence type="ECO:0000313" key="9">
    <source>
        <dbReference type="EMBL" id="GJN41270.1"/>
    </source>
</evidence>
<dbReference type="InterPro" id="IPR031052">
    <property type="entry name" value="FHY3/FAR1"/>
</dbReference>
<comment type="function">
    <text evidence="6">Putative transcription activator involved in regulating light control of development.</text>
</comment>
<comment type="subcellular location">
    <subcellularLocation>
        <location evidence="6">Nucleus</location>
    </subcellularLocation>
</comment>
<dbReference type="GO" id="GO:0006355">
    <property type="term" value="P:regulation of DNA-templated transcription"/>
    <property type="evidence" value="ECO:0007669"/>
    <property type="project" value="UniProtKB-UniRule"/>
</dbReference>
<dbReference type="GO" id="GO:0008270">
    <property type="term" value="F:zinc ion binding"/>
    <property type="evidence" value="ECO:0007669"/>
    <property type="project" value="UniProtKB-UniRule"/>
</dbReference>
<dbReference type="EMBL" id="BQKI01000265">
    <property type="protein sequence ID" value="GJN41270.1"/>
    <property type="molecule type" value="Genomic_DNA"/>
</dbReference>
<feature type="region of interest" description="Disordered" evidence="7">
    <location>
        <begin position="257"/>
        <end position="296"/>
    </location>
</feature>
<dbReference type="PROSITE" id="PS50966">
    <property type="entry name" value="ZF_SWIM"/>
    <property type="match status" value="1"/>
</dbReference>
<evidence type="ECO:0000256" key="7">
    <source>
        <dbReference type="SAM" id="MobiDB-lite"/>
    </source>
</evidence>